<keyword evidence="1 5" id="KW-0732">Signal</keyword>
<dbReference type="PROSITE" id="PS51257">
    <property type="entry name" value="PROKAR_LIPOPROTEIN"/>
    <property type="match status" value="1"/>
</dbReference>
<proteinExistence type="predicted"/>
<organism evidence="7 8">
    <name type="scientific">Musicola paradisiaca (strain Ech703)</name>
    <name type="common">Dickeya paradisiaca</name>
    <name type="synonym">Dickeya dadantii</name>
    <dbReference type="NCBI Taxonomy" id="579405"/>
    <lineage>
        <taxon>Bacteria</taxon>
        <taxon>Pseudomonadati</taxon>
        <taxon>Pseudomonadota</taxon>
        <taxon>Gammaproteobacteria</taxon>
        <taxon>Enterobacterales</taxon>
        <taxon>Pectobacteriaceae</taxon>
        <taxon>Musicola</taxon>
    </lineage>
</organism>
<dbReference type="InterPro" id="IPR018660">
    <property type="entry name" value="MliC"/>
</dbReference>
<dbReference type="RefSeq" id="WP_012765306.1">
    <property type="nucleotide sequence ID" value="NC_012880.1"/>
</dbReference>
<keyword evidence="4 7" id="KW-0449">Lipoprotein</keyword>
<dbReference type="HOGENOM" id="CLU_166586_0_0_6"/>
<dbReference type="STRING" id="579405.Dd703_1692"/>
<dbReference type="Pfam" id="PF09864">
    <property type="entry name" value="MliC"/>
    <property type="match status" value="1"/>
</dbReference>
<keyword evidence="8" id="KW-1185">Reference proteome</keyword>
<dbReference type="AlphaFoldDB" id="C6C4B5"/>
<dbReference type="Proteomes" id="UP000002734">
    <property type="component" value="Chromosome"/>
</dbReference>
<evidence type="ECO:0000259" key="6">
    <source>
        <dbReference type="Pfam" id="PF09864"/>
    </source>
</evidence>
<feature type="signal peptide" evidence="5">
    <location>
        <begin position="1"/>
        <end position="19"/>
    </location>
</feature>
<dbReference type="KEGG" id="dda:Dd703_1692"/>
<accession>C6C4B5</accession>
<gene>
    <name evidence="7" type="ordered locus">Dd703_1692</name>
</gene>
<name>C6C4B5_MUSP7</name>
<sequence length="98" mass="10882">MKPWLAVCGIALLSGCALIAPKPQSRILYYQCGTMPLTVTQSAKQVVFLLDGESHTLPEVPAASGTRYSDNRYTFWSKGRQAFIMRGERIIVSDCTLR</sequence>
<evidence type="ECO:0000256" key="5">
    <source>
        <dbReference type="SAM" id="SignalP"/>
    </source>
</evidence>
<evidence type="ECO:0000313" key="8">
    <source>
        <dbReference type="Proteomes" id="UP000002734"/>
    </source>
</evidence>
<dbReference type="SUPFAM" id="SSF141488">
    <property type="entry name" value="YdhA-like"/>
    <property type="match status" value="1"/>
</dbReference>
<evidence type="ECO:0000256" key="4">
    <source>
        <dbReference type="ARBA" id="ARBA00023288"/>
    </source>
</evidence>
<evidence type="ECO:0000256" key="2">
    <source>
        <dbReference type="ARBA" id="ARBA00023136"/>
    </source>
</evidence>
<protein>
    <submittedName>
        <fullName evidence="7">Lipoprotein</fullName>
    </submittedName>
</protein>
<keyword evidence="2" id="KW-0472">Membrane</keyword>
<dbReference type="eggNOG" id="COG3895">
    <property type="taxonomic scope" value="Bacteria"/>
</dbReference>
<evidence type="ECO:0000313" key="7">
    <source>
        <dbReference type="EMBL" id="ACS85489.1"/>
    </source>
</evidence>
<feature type="domain" description="C-type lysozyme inhibitor" evidence="6">
    <location>
        <begin position="30"/>
        <end position="89"/>
    </location>
</feature>
<dbReference type="EMBL" id="CP001654">
    <property type="protein sequence ID" value="ACS85489.1"/>
    <property type="molecule type" value="Genomic_DNA"/>
</dbReference>
<reference evidence="7" key="1">
    <citation type="submission" date="2009-06" db="EMBL/GenBank/DDBJ databases">
        <title>Complete sequence of Dickeya dadantii Ech703.</title>
        <authorList>
            <consortium name="US DOE Joint Genome Institute"/>
            <person name="Lucas S."/>
            <person name="Copeland A."/>
            <person name="Lapidus A."/>
            <person name="Glavina del Rio T."/>
            <person name="Dalin E."/>
            <person name="Tice H."/>
            <person name="Bruce D."/>
            <person name="Goodwin L."/>
            <person name="Pitluck S."/>
            <person name="Chertkov O."/>
            <person name="Brettin T."/>
            <person name="Detter J.C."/>
            <person name="Han C."/>
            <person name="Larimer F."/>
            <person name="Land M."/>
            <person name="Hauser L."/>
            <person name="Kyrpides N."/>
            <person name="Mikhailova N."/>
            <person name="Balakrishnan V."/>
            <person name="Glasner J."/>
            <person name="Perna N.T."/>
        </authorList>
    </citation>
    <scope>NUCLEOTIDE SEQUENCE [LARGE SCALE GENOMIC DNA]</scope>
    <source>
        <strain evidence="7">Ech703</strain>
    </source>
</reference>
<dbReference type="Gene3D" id="2.40.128.200">
    <property type="match status" value="1"/>
</dbReference>
<evidence type="ECO:0000256" key="3">
    <source>
        <dbReference type="ARBA" id="ARBA00023139"/>
    </source>
</evidence>
<feature type="chain" id="PRO_5002960104" evidence="5">
    <location>
        <begin position="20"/>
        <end position="98"/>
    </location>
</feature>
<keyword evidence="3" id="KW-0564">Palmitate</keyword>
<evidence type="ECO:0000256" key="1">
    <source>
        <dbReference type="ARBA" id="ARBA00022729"/>
    </source>
</evidence>
<dbReference type="InterPro" id="IPR036328">
    <property type="entry name" value="MliC_sf"/>
</dbReference>